<dbReference type="AlphaFoldDB" id="A0A377QYA5"/>
<reference evidence="1 2" key="1">
    <citation type="submission" date="2018-06" db="EMBL/GenBank/DDBJ databases">
        <authorList>
            <consortium name="Pathogen Informatics"/>
            <person name="Doyle S."/>
        </authorList>
    </citation>
    <scope>NUCLEOTIDE SEQUENCE [LARGE SCALE GENOMIC DNA]</scope>
    <source>
        <strain evidence="1 2">NCTC13336</strain>
    </source>
</reference>
<keyword evidence="2" id="KW-1185">Reference proteome</keyword>
<name>A0A377QYA5_9NEIS</name>
<evidence type="ECO:0000313" key="1">
    <source>
        <dbReference type="EMBL" id="STQ99849.1"/>
    </source>
</evidence>
<proteinExistence type="predicted"/>
<evidence type="ECO:0000313" key="2">
    <source>
        <dbReference type="Proteomes" id="UP000254293"/>
    </source>
</evidence>
<gene>
    <name evidence="1" type="ORF">NCTC13336_00035</name>
</gene>
<dbReference type="EMBL" id="UGJJ01000001">
    <property type="protein sequence ID" value="STQ99849.1"/>
    <property type="molecule type" value="Genomic_DNA"/>
</dbReference>
<sequence length="250" mass="26529">MRTQDHGFKFAGNVQVRNRREAGSGFYDIGNTTALKTTQSADTKERVSRRKETHGQALDILKTPKPVEISLELDTFDKDNLAAAMMGASAVIAAAALTVADEVIVIGKRGQGYKLAHGNIDASTVSVKKADDDSAVDAAQYGITAAPGLIALAADSTLPDGTELKVSYKTRAGGGYKIDAAAVSELEWEIIVDGENTVTGEKGILRIPCAKLAADGDFDWFKDDFNTASFKGTAVLADGNTAPYSFEVYK</sequence>
<dbReference type="OrthoDB" id="8607883at2"/>
<organism evidence="1 2">
    <name type="scientific">Kingella potus</name>
    <dbReference type="NCBI Taxonomy" id="265175"/>
    <lineage>
        <taxon>Bacteria</taxon>
        <taxon>Pseudomonadati</taxon>
        <taxon>Pseudomonadota</taxon>
        <taxon>Betaproteobacteria</taxon>
        <taxon>Neisseriales</taxon>
        <taxon>Neisseriaceae</taxon>
        <taxon>Kingella</taxon>
    </lineage>
</organism>
<dbReference type="RefSeq" id="WP_115307199.1">
    <property type="nucleotide sequence ID" value="NZ_CP091516.1"/>
</dbReference>
<dbReference type="Proteomes" id="UP000254293">
    <property type="component" value="Unassembled WGS sequence"/>
</dbReference>
<accession>A0A377QYA5</accession>
<protein>
    <submittedName>
        <fullName evidence="1">Uncharacterized protein</fullName>
    </submittedName>
</protein>